<evidence type="ECO:0000256" key="1">
    <source>
        <dbReference type="SAM" id="Phobius"/>
    </source>
</evidence>
<keyword evidence="1" id="KW-0472">Membrane</keyword>
<evidence type="ECO:0000313" key="3">
    <source>
        <dbReference type="Proteomes" id="UP000199086"/>
    </source>
</evidence>
<organism evidence="2 3">
    <name type="scientific">Raineyella antarctica</name>
    <dbReference type="NCBI Taxonomy" id="1577474"/>
    <lineage>
        <taxon>Bacteria</taxon>
        <taxon>Bacillati</taxon>
        <taxon>Actinomycetota</taxon>
        <taxon>Actinomycetes</taxon>
        <taxon>Propionibacteriales</taxon>
        <taxon>Propionibacteriaceae</taxon>
        <taxon>Raineyella</taxon>
    </lineage>
</organism>
<keyword evidence="1" id="KW-1133">Transmembrane helix</keyword>
<feature type="transmembrane region" description="Helical" evidence="1">
    <location>
        <begin position="97"/>
        <end position="116"/>
    </location>
</feature>
<proteinExistence type="predicted"/>
<dbReference type="OrthoDB" id="3825743at2"/>
<protein>
    <submittedName>
        <fullName evidence="2">Uncharacterized protein</fullName>
    </submittedName>
</protein>
<gene>
    <name evidence="2" type="ORF">GA0111570_11438</name>
</gene>
<dbReference type="STRING" id="1577474.GA0111570_11438"/>
<dbReference type="RefSeq" id="WP_092613540.1">
    <property type="nucleotide sequence ID" value="NZ_FMYF01000014.1"/>
</dbReference>
<keyword evidence="3" id="KW-1185">Reference proteome</keyword>
<sequence length="139" mass="15779">MGLDPAYPYVGINDLEHGHATVYDERHRPIGRLGPSPYESPHVNVTCILRAWRCRDWYKLLNPAGFSPTAKEGFVSARETSPGPSSLPIPRCASRCWWPWLWWLLLPVVVAIVVVVTRRRDKPMPPPDTEPVEAEQPDD</sequence>
<reference evidence="2 3" key="1">
    <citation type="submission" date="2016-06" db="EMBL/GenBank/DDBJ databases">
        <authorList>
            <person name="Olsen C.W."/>
            <person name="Carey S."/>
            <person name="Hinshaw L."/>
            <person name="Karasin A.I."/>
        </authorList>
    </citation>
    <scope>NUCLEOTIDE SEQUENCE [LARGE SCALE GENOMIC DNA]</scope>
    <source>
        <strain evidence="2 3">LZ-22</strain>
    </source>
</reference>
<name>A0A1G6I5F5_9ACTN</name>
<evidence type="ECO:0000313" key="2">
    <source>
        <dbReference type="EMBL" id="SDC01658.1"/>
    </source>
</evidence>
<keyword evidence="1" id="KW-0812">Transmembrane</keyword>
<dbReference type="EMBL" id="FMYF01000014">
    <property type="protein sequence ID" value="SDC01658.1"/>
    <property type="molecule type" value="Genomic_DNA"/>
</dbReference>
<dbReference type="Proteomes" id="UP000199086">
    <property type="component" value="Unassembled WGS sequence"/>
</dbReference>
<accession>A0A1G6I5F5</accession>
<dbReference type="AlphaFoldDB" id="A0A1G6I5F5"/>